<accession>A0A0D2MD84</accession>
<gene>
    <name evidence="2" type="ORF">HYPSUDRAFT_41873</name>
</gene>
<keyword evidence="3" id="KW-1185">Reference proteome</keyword>
<feature type="region of interest" description="Disordered" evidence="1">
    <location>
        <begin position="126"/>
        <end position="145"/>
    </location>
</feature>
<dbReference type="AlphaFoldDB" id="A0A0D2MD84"/>
<dbReference type="Proteomes" id="UP000054270">
    <property type="component" value="Unassembled WGS sequence"/>
</dbReference>
<feature type="region of interest" description="Disordered" evidence="1">
    <location>
        <begin position="72"/>
        <end position="107"/>
    </location>
</feature>
<proteinExistence type="predicted"/>
<feature type="compositionally biased region" description="Polar residues" evidence="1">
    <location>
        <begin position="247"/>
        <end position="257"/>
    </location>
</feature>
<evidence type="ECO:0000313" key="2">
    <source>
        <dbReference type="EMBL" id="KJA21493.1"/>
    </source>
</evidence>
<feature type="compositionally biased region" description="Basic and acidic residues" evidence="1">
    <location>
        <begin position="130"/>
        <end position="145"/>
    </location>
</feature>
<evidence type="ECO:0000256" key="1">
    <source>
        <dbReference type="SAM" id="MobiDB-lite"/>
    </source>
</evidence>
<reference evidence="3" key="1">
    <citation type="submission" date="2014-04" db="EMBL/GenBank/DDBJ databases">
        <title>Evolutionary Origins and Diversification of the Mycorrhizal Mutualists.</title>
        <authorList>
            <consortium name="DOE Joint Genome Institute"/>
            <consortium name="Mycorrhizal Genomics Consortium"/>
            <person name="Kohler A."/>
            <person name="Kuo A."/>
            <person name="Nagy L.G."/>
            <person name="Floudas D."/>
            <person name="Copeland A."/>
            <person name="Barry K.W."/>
            <person name="Cichocki N."/>
            <person name="Veneault-Fourrey C."/>
            <person name="LaButti K."/>
            <person name="Lindquist E.A."/>
            <person name="Lipzen A."/>
            <person name="Lundell T."/>
            <person name="Morin E."/>
            <person name="Murat C."/>
            <person name="Riley R."/>
            <person name="Ohm R."/>
            <person name="Sun H."/>
            <person name="Tunlid A."/>
            <person name="Henrissat B."/>
            <person name="Grigoriev I.V."/>
            <person name="Hibbett D.S."/>
            <person name="Martin F."/>
        </authorList>
    </citation>
    <scope>NUCLEOTIDE SEQUENCE [LARGE SCALE GENOMIC DNA]</scope>
    <source>
        <strain evidence="3">FD-334 SS-4</strain>
    </source>
</reference>
<protein>
    <submittedName>
        <fullName evidence="2">Uncharacterized protein</fullName>
    </submittedName>
</protein>
<feature type="region of interest" description="Disordered" evidence="1">
    <location>
        <begin position="190"/>
        <end position="258"/>
    </location>
</feature>
<sequence length="388" mass="42207">MSQSHYTPQPSEYSFSDYSVPLFHTSNETKSAQNFLPGFAPHFSALWNALGPVDPTSTSSLMGGTAAHPVSLPATLGYPGSSPPPSLTHSGDNSPASESSTLLSTSPSAPANWPLAIRFWQDSSLLATDNHPENPPPDRNRGDQSHETWNAYQHSTIRHNLLNDEGIEAKHNKFELPASVGQIYTSEIGAENDSPNALQVQSTDDDVSRGARKGKRKADDSPSTDDSDPPSRKRARLPVYEDHSVEGDQQASSTSGYQVEMHQGECYTASAPGNHAPALGQSGSRMIEKPDKEYPFYKHVGTVNIKGEARTRKLRMQDYLADTAESSTALTATEAPAALDIGLSSENRDVARNAVYEENGGYNRLLWMDGGKRVSTRRRAPIRSSIRK</sequence>
<organism evidence="2 3">
    <name type="scientific">Hypholoma sublateritium (strain FD-334 SS-4)</name>
    <dbReference type="NCBI Taxonomy" id="945553"/>
    <lineage>
        <taxon>Eukaryota</taxon>
        <taxon>Fungi</taxon>
        <taxon>Dikarya</taxon>
        <taxon>Basidiomycota</taxon>
        <taxon>Agaricomycotina</taxon>
        <taxon>Agaricomycetes</taxon>
        <taxon>Agaricomycetidae</taxon>
        <taxon>Agaricales</taxon>
        <taxon>Agaricineae</taxon>
        <taxon>Strophariaceae</taxon>
        <taxon>Hypholoma</taxon>
    </lineage>
</organism>
<name>A0A0D2MD84_HYPSF</name>
<dbReference type="EMBL" id="KN817557">
    <property type="protein sequence ID" value="KJA21493.1"/>
    <property type="molecule type" value="Genomic_DNA"/>
</dbReference>
<evidence type="ECO:0000313" key="3">
    <source>
        <dbReference type="Proteomes" id="UP000054270"/>
    </source>
</evidence>
<feature type="compositionally biased region" description="Low complexity" evidence="1">
    <location>
        <begin position="94"/>
        <end position="107"/>
    </location>
</feature>
<feature type="compositionally biased region" description="Polar residues" evidence="1">
    <location>
        <begin position="193"/>
        <end position="202"/>
    </location>
</feature>